<dbReference type="PANTHER" id="PTHR42281:SF1">
    <property type="entry name" value="ACETYL-COA DECARBONYLASE_SYNTHASE COMPLEX SUBUNIT BETA 1"/>
    <property type="match status" value="1"/>
</dbReference>
<organism evidence="2">
    <name type="scientific">marine sediment metagenome</name>
    <dbReference type="NCBI Taxonomy" id="412755"/>
    <lineage>
        <taxon>unclassified sequences</taxon>
        <taxon>metagenomes</taxon>
        <taxon>ecological metagenomes</taxon>
    </lineage>
</organism>
<feature type="domain" description="Carbon monoxide dehydrogenase subunit alpha ,N-terminal" evidence="1">
    <location>
        <begin position="22"/>
        <end position="110"/>
    </location>
</feature>
<evidence type="ECO:0000313" key="2">
    <source>
        <dbReference type="EMBL" id="KKL06930.1"/>
    </source>
</evidence>
<dbReference type="SUPFAM" id="SSF56821">
    <property type="entry name" value="Prismane protein-like"/>
    <property type="match status" value="1"/>
</dbReference>
<name>A0A0F9ABW6_9ZZZZ</name>
<reference evidence="2" key="1">
    <citation type="journal article" date="2015" name="Nature">
        <title>Complex archaea that bridge the gap between prokaryotes and eukaryotes.</title>
        <authorList>
            <person name="Spang A."/>
            <person name="Saw J.H."/>
            <person name="Jorgensen S.L."/>
            <person name="Zaremba-Niedzwiedzka K."/>
            <person name="Martijn J."/>
            <person name="Lind A.E."/>
            <person name="van Eijk R."/>
            <person name="Schleper C."/>
            <person name="Guy L."/>
            <person name="Ettema T.J."/>
        </authorList>
    </citation>
    <scope>NUCLEOTIDE SEQUENCE</scope>
</reference>
<feature type="non-terminal residue" evidence="2">
    <location>
        <position position="144"/>
    </location>
</feature>
<dbReference type="Gene3D" id="1.10.8.190">
    <property type="entry name" value="Carbon monoxide dehydrogenase alpha subunit. Chain M, domain 1"/>
    <property type="match status" value="1"/>
</dbReference>
<dbReference type="GO" id="GO:0006084">
    <property type="term" value="P:acetyl-CoA metabolic process"/>
    <property type="evidence" value="ECO:0007669"/>
    <property type="project" value="InterPro"/>
</dbReference>
<dbReference type="GO" id="GO:0043885">
    <property type="term" value="F:anaerobic carbon-monoxide dehydrogenase activity"/>
    <property type="evidence" value="ECO:0007669"/>
    <property type="project" value="InterPro"/>
</dbReference>
<sequence>MSKIIASAAIRGAQTLVKEADEILEKTIADKGKDFKFEFPDTAYFLPMIYALTAFKVETLEDMRVGLGYAKETLHEIPDEKLWKPYLGETLDSGMASLFAEEIILACRYIQGLEPVKDEEYGFEYNGFISDTIQRNLGIQLVDG</sequence>
<proteinExistence type="predicted"/>
<gene>
    <name evidence="2" type="ORF">LCGC14_2591100</name>
</gene>
<protein>
    <recommendedName>
        <fullName evidence="1">Carbon monoxide dehydrogenase subunit alpha,N-terminal domain-containing protein</fullName>
    </recommendedName>
</protein>
<dbReference type="InterPro" id="IPR011254">
    <property type="entry name" value="Prismane-like_sf"/>
</dbReference>
<evidence type="ECO:0000259" key="1">
    <source>
        <dbReference type="Pfam" id="PF18537"/>
    </source>
</evidence>
<dbReference type="EMBL" id="LAZR01043497">
    <property type="protein sequence ID" value="KKL06930.1"/>
    <property type="molecule type" value="Genomic_DNA"/>
</dbReference>
<dbReference type="InterPro" id="IPR041350">
    <property type="entry name" value="CODH_A_N"/>
</dbReference>
<dbReference type="PANTHER" id="PTHR42281">
    <property type="match status" value="1"/>
</dbReference>
<dbReference type="InterPro" id="IPR004461">
    <property type="entry name" value="CO_DH/Ac-CoA_synth_bsu"/>
</dbReference>
<dbReference type="AlphaFoldDB" id="A0A0F9ABW6"/>
<dbReference type="Pfam" id="PF18537">
    <property type="entry name" value="CODH_A_N"/>
    <property type="match status" value="1"/>
</dbReference>
<comment type="caution">
    <text evidence="2">The sequence shown here is derived from an EMBL/GenBank/DDBJ whole genome shotgun (WGS) entry which is preliminary data.</text>
</comment>
<accession>A0A0F9ABW6</accession>